<dbReference type="Proteomes" id="UP000499080">
    <property type="component" value="Unassembled WGS sequence"/>
</dbReference>
<evidence type="ECO:0000313" key="2">
    <source>
        <dbReference type="EMBL" id="GBO32003.1"/>
    </source>
</evidence>
<evidence type="ECO:0000313" key="3">
    <source>
        <dbReference type="Proteomes" id="UP000499080"/>
    </source>
</evidence>
<dbReference type="EMBL" id="BGPR01055421">
    <property type="protein sequence ID" value="GBO32002.1"/>
    <property type="molecule type" value="Genomic_DNA"/>
</dbReference>
<dbReference type="AlphaFoldDB" id="A0A4Y2W2S5"/>
<dbReference type="EMBL" id="BGPR01055422">
    <property type="protein sequence ID" value="GBO32003.1"/>
    <property type="molecule type" value="Genomic_DNA"/>
</dbReference>
<gene>
    <name evidence="1" type="ORF">AVEN_136143_1</name>
    <name evidence="2" type="ORF">AVEN_198728_1</name>
</gene>
<reference evidence="2 3" key="1">
    <citation type="journal article" date="2019" name="Sci. Rep.">
        <title>Orb-weaving spider Araneus ventricosus genome elucidates the spidroin gene catalogue.</title>
        <authorList>
            <person name="Kono N."/>
            <person name="Nakamura H."/>
            <person name="Ohtoshi R."/>
            <person name="Moran D.A.P."/>
            <person name="Shinohara A."/>
            <person name="Yoshida Y."/>
            <person name="Fujiwara M."/>
            <person name="Mori M."/>
            <person name="Tomita M."/>
            <person name="Arakawa K."/>
        </authorList>
    </citation>
    <scope>NUCLEOTIDE SEQUENCE [LARGE SCALE GENOMIC DNA]</scope>
</reference>
<evidence type="ECO:0000313" key="1">
    <source>
        <dbReference type="EMBL" id="GBO32002.1"/>
    </source>
</evidence>
<organism evidence="2 3">
    <name type="scientific">Araneus ventricosus</name>
    <name type="common">Orbweaver spider</name>
    <name type="synonym">Epeira ventricosa</name>
    <dbReference type="NCBI Taxonomy" id="182803"/>
    <lineage>
        <taxon>Eukaryota</taxon>
        <taxon>Metazoa</taxon>
        <taxon>Ecdysozoa</taxon>
        <taxon>Arthropoda</taxon>
        <taxon>Chelicerata</taxon>
        <taxon>Arachnida</taxon>
        <taxon>Araneae</taxon>
        <taxon>Araneomorphae</taxon>
        <taxon>Entelegynae</taxon>
        <taxon>Araneoidea</taxon>
        <taxon>Araneidae</taxon>
        <taxon>Araneus</taxon>
    </lineage>
</organism>
<sequence>MECCLDVPLSSPDIGFVSFLSTRNRSATKSAVKDRNKKPEILLSFFPVSGFYSLVAARPWHCAGRREIPLFRNQLSKRDSIKGCEKLPTNTQFRFLLNWKIGLLKGSSKSVEI</sequence>
<protein>
    <submittedName>
        <fullName evidence="2">Uncharacterized protein</fullName>
    </submittedName>
</protein>
<keyword evidence="3" id="KW-1185">Reference proteome</keyword>
<comment type="caution">
    <text evidence="2">The sequence shown here is derived from an EMBL/GenBank/DDBJ whole genome shotgun (WGS) entry which is preliminary data.</text>
</comment>
<proteinExistence type="predicted"/>
<name>A0A4Y2W2S5_ARAVE</name>
<accession>A0A4Y2W2S5</accession>